<dbReference type="InterPro" id="IPR011049">
    <property type="entry name" value="Serralysin-like_metalloprot_C"/>
</dbReference>
<evidence type="ECO:0000256" key="2">
    <source>
        <dbReference type="ARBA" id="ARBA00022670"/>
    </source>
</evidence>
<dbReference type="InterPro" id="IPR000209">
    <property type="entry name" value="Peptidase_S8/S53_dom"/>
</dbReference>
<dbReference type="Gene3D" id="2.160.20.160">
    <property type="match status" value="1"/>
</dbReference>
<protein>
    <submittedName>
        <fullName evidence="10">S8 family serine peptidase</fullName>
    </submittedName>
</protein>
<dbReference type="InterPro" id="IPR036852">
    <property type="entry name" value="Peptidase_S8/S53_dom_sf"/>
</dbReference>
<dbReference type="GO" id="GO:0016485">
    <property type="term" value="P:protein processing"/>
    <property type="evidence" value="ECO:0007669"/>
    <property type="project" value="TreeGrafter"/>
</dbReference>
<dbReference type="SUPFAM" id="SSF52743">
    <property type="entry name" value="Subtilisin-like"/>
    <property type="match status" value="1"/>
</dbReference>
<dbReference type="InterPro" id="IPR008979">
    <property type="entry name" value="Galactose-bd-like_sf"/>
</dbReference>
<dbReference type="PANTHER" id="PTHR42884">
    <property type="entry name" value="PROPROTEIN CONVERTASE SUBTILISIN/KEXIN-RELATED"/>
    <property type="match status" value="1"/>
</dbReference>
<name>A0AA42RUW8_9PSED</name>
<dbReference type="InterPro" id="IPR002884">
    <property type="entry name" value="P_dom"/>
</dbReference>
<dbReference type="PROSITE" id="PS51892">
    <property type="entry name" value="SUBTILASE"/>
    <property type="match status" value="1"/>
</dbReference>
<dbReference type="InterPro" id="IPR034182">
    <property type="entry name" value="Kexin/furin"/>
</dbReference>
<dbReference type="PROSITE" id="PS00138">
    <property type="entry name" value="SUBTILASE_SER"/>
    <property type="match status" value="1"/>
</dbReference>
<dbReference type="RefSeq" id="WP_280081486.1">
    <property type="nucleotide sequence ID" value="NZ_JAOCGG010000012.1"/>
</dbReference>
<dbReference type="GO" id="GO:0005509">
    <property type="term" value="F:calcium ion binding"/>
    <property type="evidence" value="ECO:0007669"/>
    <property type="project" value="InterPro"/>
</dbReference>
<keyword evidence="3" id="KW-0732">Signal</keyword>
<proteinExistence type="inferred from homology"/>
<feature type="domain" description="P/Homo B" evidence="9">
    <location>
        <begin position="1167"/>
        <end position="1317"/>
    </location>
</feature>
<dbReference type="Pfam" id="PF01483">
    <property type="entry name" value="P_proprotein"/>
    <property type="match status" value="1"/>
</dbReference>
<dbReference type="Pfam" id="PF00082">
    <property type="entry name" value="Peptidase_S8"/>
    <property type="match status" value="1"/>
</dbReference>
<dbReference type="InterPro" id="IPR023828">
    <property type="entry name" value="Peptidase_S8_Ser-AS"/>
</dbReference>
<feature type="region of interest" description="Disordered" evidence="8">
    <location>
        <begin position="1871"/>
        <end position="1894"/>
    </location>
</feature>
<keyword evidence="5" id="KW-0720">Serine protease</keyword>
<evidence type="ECO:0000259" key="9">
    <source>
        <dbReference type="PROSITE" id="PS51829"/>
    </source>
</evidence>
<keyword evidence="2" id="KW-0645">Protease</keyword>
<dbReference type="EMBL" id="JAOCGG010000012">
    <property type="protein sequence ID" value="MDH1630277.1"/>
    <property type="molecule type" value="Genomic_DNA"/>
</dbReference>
<evidence type="ECO:0000256" key="7">
    <source>
        <dbReference type="PROSITE-ProRule" id="PRU01240"/>
    </source>
</evidence>
<dbReference type="GO" id="GO:0004252">
    <property type="term" value="F:serine-type endopeptidase activity"/>
    <property type="evidence" value="ECO:0007669"/>
    <property type="project" value="InterPro"/>
</dbReference>
<feature type="compositionally biased region" description="Polar residues" evidence="8">
    <location>
        <begin position="1880"/>
        <end position="1894"/>
    </location>
</feature>
<reference evidence="10" key="1">
    <citation type="submission" date="2022-09" db="EMBL/GenBank/DDBJ databases">
        <title>Intensive care unit water sources are persistently colonized with multi-drug resistant bacteria and are the site of extensive horizontal gene transfer of antibiotic resistance genes.</title>
        <authorList>
            <person name="Diorio-Toth L."/>
        </authorList>
    </citation>
    <scope>NUCLEOTIDE SEQUENCE</scope>
    <source>
        <strain evidence="10">GD03782</strain>
    </source>
</reference>
<dbReference type="CDD" id="cd04059">
    <property type="entry name" value="Peptidases_S8_Protein_convertases_Kexins_Furin-like"/>
    <property type="match status" value="1"/>
</dbReference>
<dbReference type="Gene3D" id="3.40.50.200">
    <property type="entry name" value="Peptidase S8/S53 domain"/>
    <property type="match status" value="1"/>
</dbReference>
<comment type="caution">
    <text evidence="10">The sequence shown here is derived from an EMBL/GenBank/DDBJ whole genome shotgun (WGS) entry which is preliminary data.</text>
</comment>
<evidence type="ECO:0000256" key="8">
    <source>
        <dbReference type="SAM" id="MobiDB-lite"/>
    </source>
</evidence>
<dbReference type="GO" id="GO:0016020">
    <property type="term" value="C:membrane"/>
    <property type="evidence" value="ECO:0007669"/>
    <property type="project" value="InterPro"/>
</dbReference>
<evidence type="ECO:0000256" key="5">
    <source>
        <dbReference type="ARBA" id="ARBA00022825"/>
    </source>
</evidence>
<dbReference type="Proteomes" id="UP001160882">
    <property type="component" value="Unassembled WGS sequence"/>
</dbReference>
<dbReference type="GO" id="GO:0012505">
    <property type="term" value="C:endomembrane system"/>
    <property type="evidence" value="ECO:0007669"/>
    <property type="project" value="UniProtKB-ARBA"/>
</dbReference>
<dbReference type="PRINTS" id="PR00313">
    <property type="entry name" value="CABNDNGRPT"/>
</dbReference>
<evidence type="ECO:0000313" key="11">
    <source>
        <dbReference type="Proteomes" id="UP001160882"/>
    </source>
</evidence>
<keyword evidence="6" id="KW-0106">Calcium</keyword>
<dbReference type="SUPFAM" id="SSF49313">
    <property type="entry name" value="Cadherin-like"/>
    <property type="match status" value="1"/>
</dbReference>
<keyword evidence="4" id="KW-0378">Hydrolase</keyword>
<evidence type="ECO:0000256" key="1">
    <source>
        <dbReference type="ARBA" id="ARBA00005325"/>
    </source>
</evidence>
<dbReference type="SUPFAM" id="SSF49785">
    <property type="entry name" value="Galactose-binding domain-like"/>
    <property type="match status" value="1"/>
</dbReference>
<dbReference type="InterPro" id="IPR013783">
    <property type="entry name" value="Ig-like_fold"/>
</dbReference>
<dbReference type="Gene3D" id="2.60.40.10">
    <property type="entry name" value="Immunoglobulins"/>
    <property type="match status" value="1"/>
</dbReference>
<accession>A0AA42RUW8</accession>
<evidence type="ECO:0000256" key="4">
    <source>
        <dbReference type="ARBA" id="ARBA00022801"/>
    </source>
</evidence>
<dbReference type="Pfam" id="PF17892">
    <property type="entry name" value="Cadherin_5"/>
    <property type="match status" value="1"/>
</dbReference>
<dbReference type="SUPFAM" id="SSF51120">
    <property type="entry name" value="beta-Roll"/>
    <property type="match status" value="4"/>
</dbReference>
<sequence>MHGEGRVSKFDDAGYKETVFEVSVKLTEDQYNKLKDFSDTPETGGFDATRYRLLTNSCVDFVYASLKAVGYNDKGFEGNLLPQENIDSVQKLLHTHGAQIIRDNLTRHGEYYEAKDGQQCLWLDAGDIRNAPQASGLINIDINPSPQPQQHIQGESKAQQDVANGYIQNSATHDIYALGGILSKTDFTSTQMASLASGGIRPGEMQLDPNARPNTYLSQFYSTPNATKADFSLRSAVTLNGLSAMSTFNTYVDPLLLDLTGNGVRMTDLRDGVLFDTDHSGTLKRSGWADRNTGMLVIDGGSGQIKDVSQMFSEYYGGRAGVNGAAGERRFKDGFAALASEDGNGDGVIDPRDPIWSKLRVWVDGSHDAKVDGGELKTLAELGITQINVRPASSAPQTRDGNKVLASGSFTLNGKQQEMLAVDFLGDPVSNTVAIQGSGTRVTSTTSGSNSRTTSAFASQSSVGETLDAAALGVNNLYGGSGDDTLIAAPSGSWLVGGAGSNTYSGGAGDDVFVVSASDNPANIHGNGGHDTAIVVGDKGVELNMAKAGLTIAQGGDGDDKLVSGGHASVFIKGGTGNSVLVGGGGNDVLVGGSGHNTIIGGSGKAVIYAGPQGDTIYAAEGGSIIHAGGGADRIFGGVGNDVIEVGHGNAVIDGDGGVNLVTLHGNHGEYRITRTASGYEVADKVAGRDGTVTLKNIQKLNFSDISAVDLQTPNAMPVADVLSLDKEGRAFDRSRTHLVAAANLLANDLLLNSQGGLRIDNVGDATGGSVSLTAQGDVLFTPLAGYTGMMGFKYGIIDAQGNKSASVVDLGSGQTAPMRASVTLLDAGMPNDPLAAQQWYLSDTNVLPVWHDYTGKGVRIAMFEPGGEFATAPEIFDIQHPDLAANVDQAWLKTQRDKGVLPELASNHATMVAGVMVAGRNDQGGVGVAYDAKLSGFYLANKGDDLTGLGNMVNYDVANHSWGFQNDFAISNLQNGAIDTASALAANARYAAHNGRGGLGTVIVTAGGNQRAHGGSAQGSLTNNNRFSIEVGAINAQGDLSTLQIGSTPFSNPGASLLVSAPGSNVLSTSRLVETERGSTFGNDYTSMQGTSFAAPIVSGVAALMLEANPNLGYRDVQQILALSARRVNDSATRWDDNGAHNWNGGGMHTSHDYGFGEVDARAAVRLAESWMTRSTGADESVFSANSGALGKTLSGGGSLSTSLQMDAGLNVEHVEIDLDASVGRLGDLTVTLVSPDGTRSILLDRTGKVPQGMARASDADMGSTRSGAFKYSFMSTRDWGERSAGTWTLEVKDASNGQPVTLNNWALRLYGSKAGADDTYFYTDEYLKAVQGQASRGVLDDAGNGTAGGRNTLNAAAVSGDVQVNLATGVASIGGAALTLRNPNGVHNLISGDGNDTLVAGNADALLDGGRGNNSLTGGSGKDFFVVHRREGGQDTVHRFEAAKGEVIDLLGFTGKTFADLALQQQGADVRVDLGNGQHILLSGQSLGSISAANFQFQDRFVAPANYVDSSRPNVDTGTVAGTVVLSGGGAGVSFSSGADGQLIAALAGKVYSHDSATSDRFIISHQLNASDYHNALRGFRHGIDKIDLSQVGVTRFEELSIVQKNRGTINGLSQIHGVELSTNVLRGANQPVNLAYLDAIEVAQLDANDFIFASAHLPVETGQPTLPPTRLPGIDLSLPDRVKPIEIPDRLTPIVERPDIKIPDVRVPDFSIPDHRIPDLNDLLNRGTDDWRKRFDDHPGVPTRPVEIPDIRPSPIEIPEIRIPDRTAVDLRPSIDIGSILEEARRRHEQIIEESNRRTNELLKPTRPVEIPDIRPATIEIADRPAVDLHTSTDVDSIVEEARRRHKQIMEEVHNDRFEHKPVTLPDINASDYLKHPTSSDATPASKPQASTSPAQAYQLIVAGQAWSAGSLSGLFGMALKDQAPVYQVSLADGSPLPAWMSFDSAQASLAGIPEAGLAGTFDIKVIAGSQTSAVLHLMVQPTVMTVPMFSSVTLADDQYAVNLSNSFTKVTANGGRHLALLGSGAKATLLGRDDQQVFATGSRAEVTLGDGNNTVKGGVGTLVAGHGDNLIETTGSSTNLTLGNGHNTIKGSLDKLVAGNGDNLIETTGSSADVTLGDGRNTINGRLDKLVAGNGDNHVESSGSFAEITLGNGGNSIKGEFRKLVVGDGDNRIETSSSFTKIKLGKGHNNVVVEGSMADVEVGEGHTEVAFRGSMSTLNFGKPVLPEQLWFQHQGDDLLIRRIGSAQQVTLHDWYASSPARVRDIVAGNGQHLSDRNVEQLVQAMAAFAPPGAAATSFDAAQAQALQPVLAANWR</sequence>
<dbReference type="PANTHER" id="PTHR42884:SF14">
    <property type="entry name" value="NEUROENDOCRINE CONVERTASE 1"/>
    <property type="match status" value="1"/>
</dbReference>
<evidence type="ECO:0000256" key="3">
    <source>
        <dbReference type="ARBA" id="ARBA00022729"/>
    </source>
</evidence>
<dbReference type="Pfam" id="PF00353">
    <property type="entry name" value="HemolysinCabind"/>
    <property type="match status" value="4"/>
</dbReference>
<dbReference type="InterPro" id="IPR041690">
    <property type="entry name" value="Cadherin_5"/>
</dbReference>
<dbReference type="InterPro" id="IPR001343">
    <property type="entry name" value="Hemolysn_Ca-bd"/>
</dbReference>
<organism evidence="10 11">
    <name type="scientific">Pseudomonas mosselii</name>
    <dbReference type="NCBI Taxonomy" id="78327"/>
    <lineage>
        <taxon>Bacteria</taxon>
        <taxon>Pseudomonadati</taxon>
        <taxon>Pseudomonadota</taxon>
        <taxon>Gammaproteobacteria</taxon>
        <taxon>Pseudomonadales</taxon>
        <taxon>Pseudomonadaceae</taxon>
        <taxon>Pseudomonas</taxon>
    </lineage>
</organism>
<dbReference type="PROSITE" id="PS51829">
    <property type="entry name" value="P_HOMO_B"/>
    <property type="match status" value="1"/>
</dbReference>
<comment type="caution">
    <text evidence="7">Lacks conserved residue(s) required for the propagation of feature annotation.</text>
</comment>
<gene>
    <name evidence="10" type="ORF">N5I14_08480</name>
</gene>
<evidence type="ECO:0000256" key="6">
    <source>
        <dbReference type="ARBA" id="ARBA00022837"/>
    </source>
</evidence>
<dbReference type="GO" id="GO:0005737">
    <property type="term" value="C:cytoplasm"/>
    <property type="evidence" value="ECO:0007669"/>
    <property type="project" value="UniProtKB-ARBA"/>
</dbReference>
<comment type="similarity">
    <text evidence="1">Belongs to the peptidase S8 family. Furin subfamily.</text>
</comment>
<dbReference type="InterPro" id="IPR015919">
    <property type="entry name" value="Cadherin-like_sf"/>
</dbReference>
<dbReference type="Gene3D" id="2.60.120.260">
    <property type="entry name" value="Galactose-binding domain-like"/>
    <property type="match status" value="1"/>
</dbReference>
<dbReference type="Gene3D" id="2.150.10.10">
    <property type="entry name" value="Serralysin-like metalloprotease, C-terminal"/>
    <property type="match status" value="3"/>
</dbReference>
<evidence type="ECO:0000313" key="10">
    <source>
        <dbReference type="EMBL" id="MDH1630277.1"/>
    </source>
</evidence>